<sequence length="152" mass="16717">MKAIAFKSRKDGFDWILVDGTDRNVAAVVMRKKVTTPKDNREAQLLWVAQEVAELVKFHTPIRAAIQRVAGGNLSDSLVSRIEVDGVIRAALGKAKLDTTAIKSRYIAKAFGVKINEFAELEANLPCLRDIPGTFRDLALLALSQLPDEVSE</sequence>
<accession>A0A848L0E1</accession>
<evidence type="ECO:0000313" key="1">
    <source>
        <dbReference type="EMBL" id="NMO04286.1"/>
    </source>
</evidence>
<proteinExistence type="predicted"/>
<evidence type="ECO:0000313" key="2">
    <source>
        <dbReference type="Proteomes" id="UP000550729"/>
    </source>
</evidence>
<reference evidence="1 2" key="1">
    <citation type="submission" date="2020-04" db="EMBL/GenBank/DDBJ databases">
        <title>Gordonia sp. nov. TBRC 11910.</title>
        <authorList>
            <person name="Suriyachadkun C."/>
        </authorList>
    </citation>
    <scope>NUCLEOTIDE SEQUENCE [LARGE SCALE GENOMIC DNA]</scope>
    <source>
        <strain evidence="1 2">TBRC 11910</strain>
    </source>
</reference>
<name>A0A848L0E1_9ACTN</name>
<dbReference type="EMBL" id="JABBNB010000033">
    <property type="protein sequence ID" value="NMO04286.1"/>
    <property type="molecule type" value="Genomic_DNA"/>
</dbReference>
<protein>
    <submittedName>
        <fullName evidence="1">Uncharacterized protein</fullName>
    </submittedName>
</protein>
<dbReference type="RefSeq" id="WP_170196790.1">
    <property type="nucleotide sequence ID" value="NZ_JABBNB010000033.1"/>
</dbReference>
<organism evidence="1 2">
    <name type="scientific">Gordonia asplenii</name>
    <dbReference type="NCBI Taxonomy" id="2725283"/>
    <lineage>
        <taxon>Bacteria</taxon>
        <taxon>Bacillati</taxon>
        <taxon>Actinomycetota</taxon>
        <taxon>Actinomycetes</taxon>
        <taxon>Mycobacteriales</taxon>
        <taxon>Gordoniaceae</taxon>
        <taxon>Gordonia</taxon>
    </lineage>
</organism>
<dbReference type="AlphaFoldDB" id="A0A848L0E1"/>
<comment type="caution">
    <text evidence="1">The sequence shown here is derived from an EMBL/GenBank/DDBJ whole genome shotgun (WGS) entry which is preliminary data.</text>
</comment>
<dbReference type="Proteomes" id="UP000550729">
    <property type="component" value="Unassembled WGS sequence"/>
</dbReference>
<gene>
    <name evidence="1" type="ORF">HH308_23995</name>
</gene>
<keyword evidence="2" id="KW-1185">Reference proteome</keyword>